<sequence length="155" mass="17478">MKNCFNDFVIVLWPMTVNSHNENNILKRISRSNNSSLSISSITTTISTGKAENNTLPKMNDESNVSIASSTSSTPNDFQTTLSPGISLQNKNINDVDTFQNTLPDQNYGYFVIIVFFSAMLILILGLLFIVMYKKQGNSFYQVRGIRRRHQETQA</sequence>
<name>A0A6G0ZLW1_APHCR</name>
<keyword evidence="2" id="KW-0472">Membrane</keyword>
<proteinExistence type="predicted"/>
<keyword evidence="2" id="KW-1133">Transmembrane helix</keyword>
<evidence type="ECO:0000256" key="2">
    <source>
        <dbReference type="SAM" id="Phobius"/>
    </source>
</evidence>
<gene>
    <name evidence="3" type="ORF">FWK35_00002614</name>
</gene>
<dbReference type="AlphaFoldDB" id="A0A6G0ZLW1"/>
<keyword evidence="4" id="KW-1185">Reference proteome</keyword>
<protein>
    <submittedName>
        <fullName evidence="3">Uncharacterized protein</fullName>
    </submittedName>
</protein>
<comment type="caution">
    <text evidence="3">The sequence shown here is derived from an EMBL/GenBank/DDBJ whole genome shotgun (WGS) entry which is preliminary data.</text>
</comment>
<evidence type="ECO:0000256" key="1">
    <source>
        <dbReference type="SAM" id="MobiDB-lite"/>
    </source>
</evidence>
<evidence type="ECO:0000313" key="4">
    <source>
        <dbReference type="Proteomes" id="UP000478052"/>
    </source>
</evidence>
<keyword evidence="2" id="KW-0812">Transmembrane</keyword>
<reference evidence="3 4" key="1">
    <citation type="submission" date="2019-08" db="EMBL/GenBank/DDBJ databases">
        <title>Whole genome of Aphis craccivora.</title>
        <authorList>
            <person name="Voronova N.V."/>
            <person name="Shulinski R.S."/>
            <person name="Bandarenka Y.V."/>
            <person name="Zhorov D.G."/>
            <person name="Warner D."/>
        </authorList>
    </citation>
    <scope>NUCLEOTIDE SEQUENCE [LARGE SCALE GENOMIC DNA]</scope>
    <source>
        <strain evidence="3">180601</strain>
        <tissue evidence="3">Whole Body</tissue>
    </source>
</reference>
<feature type="region of interest" description="Disordered" evidence="1">
    <location>
        <begin position="50"/>
        <end position="76"/>
    </location>
</feature>
<dbReference type="Proteomes" id="UP000478052">
    <property type="component" value="Unassembled WGS sequence"/>
</dbReference>
<accession>A0A6G0ZLW1</accession>
<evidence type="ECO:0000313" key="3">
    <source>
        <dbReference type="EMBL" id="KAF0772354.1"/>
    </source>
</evidence>
<feature type="transmembrane region" description="Helical" evidence="2">
    <location>
        <begin position="108"/>
        <end position="133"/>
    </location>
</feature>
<feature type="compositionally biased region" description="Low complexity" evidence="1">
    <location>
        <begin position="63"/>
        <end position="73"/>
    </location>
</feature>
<dbReference type="EMBL" id="VUJU01000188">
    <property type="protein sequence ID" value="KAF0772354.1"/>
    <property type="molecule type" value="Genomic_DNA"/>
</dbReference>
<organism evidence="3 4">
    <name type="scientific">Aphis craccivora</name>
    <name type="common">Cowpea aphid</name>
    <dbReference type="NCBI Taxonomy" id="307492"/>
    <lineage>
        <taxon>Eukaryota</taxon>
        <taxon>Metazoa</taxon>
        <taxon>Ecdysozoa</taxon>
        <taxon>Arthropoda</taxon>
        <taxon>Hexapoda</taxon>
        <taxon>Insecta</taxon>
        <taxon>Pterygota</taxon>
        <taxon>Neoptera</taxon>
        <taxon>Paraneoptera</taxon>
        <taxon>Hemiptera</taxon>
        <taxon>Sternorrhyncha</taxon>
        <taxon>Aphidomorpha</taxon>
        <taxon>Aphidoidea</taxon>
        <taxon>Aphididae</taxon>
        <taxon>Aphidini</taxon>
        <taxon>Aphis</taxon>
        <taxon>Aphis</taxon>
    </lineage>
</organism>